<evidence type="ECO:0000313" key="10">
    <source>
        <dbReference type="Proteomes" id="UP000184932"/>
    </source>
</evidence>
<dbReference type="InterPro" id="IPR050388">
    <property type="entry name" value="ABC_Ni/Peptide_Import"/>
</dbReference>
<dbReference type="FunFam" id="3.40.50.300:FF:000016">
    <property type="entry name" value="Oligopeptide ABC transporter ATP-binding component"/>
    <property type="match status" value="1"/>
</dbReference>
<feature type="domain" description="ABC transporter" evidence="8">
    <location>
        <begin position="20"/>
        <end position="269"/>
    </location>
</feature>
<keyword evidence="4" id="KW-1003">Cell membrane</keyword>
<dbReference type="GO" id="GO:0055085">
    <property type="term" value="P:transmembrane transport"/>
    <property type="evidence" value="ECO:0007669"/>
    <property type="project" value="UniProtKB-ARBA"/>
</dbReference>
<dbReference type="STRING" id="1217970.SAMN05444002_2803"/>
<dbReference type="Pfam" id="PF08352">
    <property type="entry name" value="oligo_HPY"/>
    <property type="match status" value="1"/>
</dbReference>
<evidence type="ECO:0000256" key="4">
    <source>
        <dbReference type="ARBA" id="ARBA00022475"/>
    </source>
</evidence>
<keyword evidence="7" id="KW-0472">Membrane</keyword>
<evidence type="ECO:0000256" key="7">
    <source>
        <dbReference type="ARBA" id="ARBA00023136"/>
    </source>
</evidence>
<organism evidence="9 10">
    <name type="scientific">Vannielia litorea</name>
    <dbReference type="NCBI Taxonomy" id="1217970"/>
    <lineage>
        <taxon>Bacteria</taxon>
        <taxon>Pseudomonadati</taxon>
        <taxon>Pseudomonadota</taxon>
        <taxon>Alphaproteobacteria</taxon>
        <taxon>Rhodobacterales</taxon>
        <taxon>Paracoccaceae</taxon>
        <taxon>Vannielia</taxon>
    </lineage>
</organism>
<dbReference type="Proteomes" id="UP000184932">
    <property type="component" value="Unassembled WGS sequence"/>
</dbReference>
<name>A0A1N6GUY5_9RHOB</name>
<dbReference type="SUPFAM" id="SSF52540">
    <property type="entry name" value="P-loop containing nucleoside triphosphate hydrolases"/>
    <property type="match status" value="1"/>
</dbReference>
<dbReference type="InterPro" id="IPR017871">
    <property type="entry name" value="ABC_transporter-like_CS"/>
</dbReference>
<protein>
    <submittedName>
        <fullName evidence="9">Oligopeptide transport system ATP-binding protein</fullName>
    </submittedName>
</protein>
<dbReference type="CDD" id="cd03257">
    <property type="entry name" value="ABC_NikE_OppD_transporters"/>
    <property type="match status" value="1"/>
</dbReference>
<accession>A0A1N6GUY5</accession>
<keyword evidence="10" id="KW-1185">Reference proteome</keyword>
<comment type="subcellular location">
    <subcellularLocation>
        <location evidence="1">Cell inner membrane</location>
        <topology evidence="1">Peripheral membrane protein</topology>
    </subcellularLocation>
</comment>
<dbReference type="NCBIfam" id="TIGR01727">
    <property type="entry name" value="oligo_HPY"/>
    <property type="match status" value="1"/>
</dbReference>
<dbReference type="PROSITE" id="PS00211">
    <property type="entry name" value="ABC_TRANSPORTER_1"/>
    <property type="match status" value="1"/>
</dbReference>
<keyword evidence="3" id="KW-0813">Transport</keyword>
<dbReference type="EMBL" id="FSRL01000001">
    <property type="protein sequence ID" value="SIO11343.1"/>
    <property type="molecule type" value="Genomic_DNA"/>
</dbReference>
<dbReference type="InterPro" id="IPR003593">
    <property type="entry name" value="AAA+_ATPase"/>
</dbReference>
<dbReference type="GO" id="GO:0005524">
    <property type="term" value="F:ATP binding"/>
    <property type="evidence" value="ECO:0007669"/>
    <property type="project" value="UniProtKB-KW"/>
</dbReference>
<reference evidence="10" key="1">
    <citation type="submission" date="2016-11" db="EMBL/GenBank/DDBJ databases">
        <authorList>
            <person name="Varghese N."/>
            <person name="Submissions S."/>
        </authorList>
    </citation>
    <scope>NUCLEOTIDE SEQUENCE [LARGE SCALE GENOMIC DNA]</scope>
    <source>
        <strain evidence="10">DSM 29440</strain>
    </source>
</reference>
<evidence type="ECO:0000256" key="1">
    <source>
        <dbReference type="ARBA" id="ARBA00004417"/>
    </source>
</evidence>
<dbReference type="RefSeq" id="WP_074256779.1">
    <property type="nucleotide sequence ID" value="NZ_FSRL01000001.1"/>
</dbReference>
<dbReference type="InterPro" id="IPR003439">
    <property type="entry name" value="ABC_transporter-like_ATP-bd"/>
</dbReference>
<gene>
    <name evidence="9" type="ORF">SAMN05444002_2803</name>
</gene>
<dbReference type="PANTHER" id="PTHR43297:SF2">
    <property type="entry name" value="DIPEPTIDE TRANSPORT ATP-BINDING PROTEIN DPPD"/>
    <property type="match status" value="1"/>
</dbReference>
<dbReference type="PROSITE" id="PS50893">
    <property type="entry name" value="ABC_TRANSPORTER_2"/>
    <property type="match status" value="1"/>
</dbReference>
<evidence type="ECO:0000256" key="6">
    <source>
        <dbReference type="ARBA" id="ARBA00022840"/>
    </source>
</evidence>
<keyword evidence="5" id="KW-0547">Nucleotide-binding</keyword>
<sequence>MTEPGNTPERRAPAGDLLDIRDLRVEFRLGTRVVHAVNGVSLTVKRGETLVVLGESGSGKSITFEAVTGILDTPPGHVTGGSARFDNQNLFELSDRARRKICGRHIGIVMQDPLSALNPVYTVGFQLAEMSRVHMGMSKASANARALEMLRKVGIPDAESRFNSYPHEFSGGMRQRLLIAMAIAVNPELIIADEPTTALDVTVEAQILALLRDLREQTGVGLVIITHSMGVAAEVADRVCVMYAGKVVETADVRSIFGNAAHPYTQGLLNSIPHQMSGQRLTPIPGQPPDLANLPAGCPFHPRCGFARDQCRTEAPALRAFGKAEHQVACHFAETVAALPGATSKAGHGQ</sequence>
<dbReference type="InterPro" id="IPR027417">
    <property type="entry name" value="P-loop_NTPase"/>
</dbReference>
<evidence type="ECO:0000256" key="3">
    <source>
        <dbReference type="ARBA" id="ARBA00022448"/>
    </source>
</evidence>
<proteinExistence type="inferred from homology"/>
<dbReference type="AlphaFoldDB" id="A0A1N6GUY5"/>
<dbReference type="Gene3D" id="3.40.50.300">
    <property type="entry name" value="P-loop containing nucleotide triphosphate hydrolases"/>
    <property type="match status" value="1"/>
</dbReference>
<evidence type="ECO:0000313" key="9">
    <source>
        <dbReference type="EMBL" id="SIO11343.1"/>
    </source>
</evidence>
<keyword evidence="6 9" id="KW-0067">ATP-binding</keyword>
<dbReference type="PANTHER" id="PTHR43297">
    <property type="entry name" value="OLIGOPEPTIDE TRANSPORT ATP-BINDING PROTEIN APPD"/>
    <property type="match status" value="1"/>
</dbReference>
<dbReference type="Pfam" id="PF00005">
    <property type="entry name" value="ABC_tran"/>
    <property type="match status" value="1"/>
</dbReference>
<comment type="similarity">
    <text evidence="2">Belongs to the ABC transporter superfamily.</text>
</comment>
<evidence type="ECO:0000259" key="8">
    <source>
        <dbReference type="PROSITE" id="PS50893"/>
    </source>
</evidence>
<dbReference type="GO" id="GO:0015833">
    <property type="term" value="P:peptide transport"/>
    <property type="evidence" value="ECO:0007669"/>
    <property type="project" value="InterPro"/>
</dbReference>
<dbReference type="SMART" id="SM00382">
    <property type="entry name" value="AAA"/>
    <property type="match status" value="1"/>
</dbReference>
<dbReference type="GO" id="GO:0016887">
    <property type="term" value="F:ATP hydrolysis activity"/>
    <property type="evidence" value="ECO:0007669"/>
    <property type="project" value="InterPro"/>
</dbReference>
<dbReference type="OrthoDB" id="9782308at2"/>
<evidence type="ECO:0000256" key="5">
    <source>
        <dbReference type="ARBA" id="ARBA00022741"/>
    </source>
</evidence>
<evidence type="ECO:0000256" key="2">
    <source>
        <dbReference type="ARBA" id="ARBA00005417"/>
    </source>
</evidence>
<dbReference type="GO" id="GO:0005886">
    <property type="term" value="C:plasma membrane"/>
    <property type="evidence" value="ECO:0007669"/>
    <property type="project" value="UniProtKB-SubCell"/>
</dbReference>
<dbReference type="InterPro" id="IPR013563">
    <property type="entry name" value="Oligopep_ABC_C"/>
</dbReference>